<dbReference type="Proteomes" id="UP001054945">
    <property type="component" value="Unassembled WGS sequence"/>
</dbReference>
<evidence type="ECO:0000313" key="1">
    <source>
        <dbReference type="EMBL" id="GIZ04877.1"/>
    </source>
</evidence>
<keyword evidence="2" id="KW-1185">Reference proteome</keyword>
<reference evidence="1 2" key="1">
    <citation type="submission" date="2021-06" db="EMBL/GenBank/DDBJ databases">
        <title>Caerostris extrusa draft genome.</title>
        <authorList>
            <person name="Kono N."/>
            <person name="Arakawa K."/>
        </authorList>
    </citation>
    <scope>NUCLEOTIDE SEQUENCE [LARGE SCALE GENOMIC DNA]</scope>
</reference>
<protein>
    <submittedName>
        <fullName evidence="1">Uncharacterized protein</fullName>
    </submittedName>
</protein>
<proteinExistence type="predicted"/>
<sequence>MTRSKGIISLKGVTCALPAVINNAVRSQGSPRARTMGISGKKNKGGAEAFVGRRVFSCGARQEVISRQFCRLERDVYERGGKQATCSFTGECSLSFGKRGGSLPLPLE</sequence>
<evidence type="ECO:0000313" key="2">
    <source>
        <dbReference type="Proteomes" id="UP001054945"/>
    </source>
</evidence>
<gene>
    <name evidence="1" type="ORF">CEXT_93721</name>
</gene>
<dbReference type="AlphaFoldDB" id="A0AAV4YBT5"/>
<organism evidence="1 2">
    <name type="scientific">Caerostris extrusa</name>
    <name type="common">Bark spider</name>
    <name type="synonym">Caerostris bankana</name>
    <dbReference type="NCBI Taxonomy" id="172846"/>
    <lineage>
        <taxon>Eukaryota</taxon>
        <taxon>Metazoa</taxon>
        <taxon>Ecdysozoa</taxon>
        <taxon>Arthropoda</taxon>
        <taxon>Chelicerata</taxon>
        <taxon>Arachnida</taxon>
        <taxon>Araneae</taxon>
        <taxon>Araneomorphae</taxon>
        <taxon>Entelegynae</taxon>
        <taxon>Araneoidea</taxon>
        <taxon>Araneidae</taxon>
        <taxon>Caerostris</taxon>
    </lineage>
</organism>
<name>A0AAV4YBT5_CAEEX</name>
<accession>A0AAV4YBT5</accession>
<dbReference type="EMBL" id="BPLR01019162">
    <property type="protein sequence ID" value="GIZ04877.1"/>
    <property type="molecule type" value="Genomic_DNA"/>
</dbReference>
<comment type="caution">
    <text evidence="1">The sequence shown here is derived from an EMBL/GenBank/DDBJ whole genome shotgun (WGS) entry which is preliminary data.</text>
</comment>